<dbReference type="InterPro" id="IPR003660">
    <property type="entry name" value="HAMP_dom"/>
</dbReference>
<dbReference type="PROSITE" id="PS50885">
    <property type="entry name" value="HAMP"/>
    <property type="match status" value="1"/>
</dbReference>
<dbReference type="RefSeq" id="WP_162361423.1">
    <property type="nucleotide sequence ID" value="NZ_CP047591.1"/>
</dbReference>
<dbReference type="SUPFAM" id="SSF158472">
    <property type="entry name" value="HAMP domain-like"/>
    <property type="match status" value="1"/>
</dbReference>
<keyword evidence="8" id="KW-0547">Nucleotide-binding</keyword>
<dbReference type="GO" id="GO:0005886">
    <property type="term" value="C:plasma membrane"/>
    <property type="evidence" value="ECO:0007669"/>
    <property type="project" value="UniProtKB-SubCell"/>
</dbReference>
<evidence type="ECO:0000256" key="2">
    <source>
        <dbReference type="ARBA" id="ARBA00004651"/>
    </source>
</evidence>
<evidence type="ECO:0000256" key="6">
    <source>
        <dbReference type="ARBA" id="ARBA00022679"/>
    </source>
</evidence>
<dbReference type="InterPro" id="IPR003661">
    <property type="entry name" value="HisK_dim/P_dom"/>
</dbReference>
<accession>A0A6P1MAD0</accession>
<dbReference type="GO" id="GO:0000155">
    <property type="term" value="F:phosphorelay sensor kinase activity"/>
    <property type="evidence" value="ECO:0007669"/>
    <property type="project" value="InterPro"/>
</dbReference>
<dbReference type="EMBL" id="CP047591">
    <property type="protein sequence ID" value="QHI71649.1"/>
    <property type="molecule type" value="Genomic_DNA"/>
</dbReference>
<evidence type="ECO:0000256" key="13">
    <source>
        <dbReference type="ARBA" id="ARBA00023136"/>
    </source>
</evidence>
<dbReference type="PRINTS" id="PR00344">
    <property type="entry name" value="BCTRLSENSOR"/>
</dbReference>
<evidence type="ECO:0000256" key="1">
    <source>
        <dbReference type="ARBA" id="ARBA00000085"/>
    </source>
</evidence>
<evidence type="ECO:0000259" key="16">
    <source>
        <dbReference type="PROSITE" id="PS50885"/>
    </source>
</evidence>
<evidence type="ECO:0000256" key="11">
    <source>
        <dbReference type="ARBA" id="ARBA00022989"/>
    </source>
</evidence>
<dbReference type="CDD" id="cd06225">
    <property type="entry name" value="HAMP"/>
    <property type="match status" value="1"/>
</dbReference>
<dbReference type="Pfam" id="PF00512">
    <property type="entry name" value="HisKA"/>
    <property type="match status" value="1"/>
</dbReference>
<dbReference type="Pfam" id="PF02518">
    <property type="entry name" value="HATPase_c"/>
    <property type="match status" value="1"/>
</dbReference>
<comment type="subcellular location">
    <subcellularLocation>
        <location evidence="2">Cell membrane</location>
        <topology evidence="2">Multi-pass membrane protein</topology>
    </subcellularLocation>
</comment>
<evidence type="ECO:0000256" key="8">
    <source>
        <dbReference type="ARBA" id="ARBA00022741"/>
    </source>
</evidence>
<proteinExistence type="predicted"/>
<protein>
    <recommendedName>
        <fullName evidence="3">histidine kinase</fullName>
        <ecNumber evidence="3">2.7.13.3</ecNumber>
    </recommendedName>
</protein>
<keyword evidence="9" id="KW-0418">Kinase</keyword>
<gene>
    <name evidence="17" type="ORF">Ami3637_03950</name>
</gene>
<feature type="domain" description="Histidine kinase" evidence="15">
    <location>
        <begin position="251"/>
        <end position="462"/>
    </location>
</feature>
<sequence>MNLSLKVKLTISYVLLSLFLVTSLLFASNYLLEKKFQTYVINTQDKKNQDIVYLVTDEFGKNGEFPSESMLRNLGNTALAQGLVLMVSDTKDNQIFCMSTLDSRICDNMLDSMRSNMARIYPNFKGEYVEKHYDVIKNNVKVATVTLGYYGPYFYNDEDVQFIKVLNRVFITVGMLFLIIAAVFGFYMANRMSRPIKKVIDKTRQIEEGNYTERLTFSSGTIELNQLIQSVNRLADSLQRQQHSKKQMAKDYAHEFRTPLASLQSNLEAMIDGVLETTPERLESCRTEILRLTRMLSDIDKIVKIENESLLLDKTKFDLQDLVHQVVLNFQPELDSLKLQLKVSTKSCEIYADKDKIVQVIINLLSNAIKYTDEGGDIQITANRYLDKAELIVSDTGEGIAQEELPNIFEHLYRADKSRSRNTGGSGIGLSVVKAIVDAHNGHIEVKTQLGKGSSFIITLPQ</sequence>
<dbReference type="SUPFAM" id="SSF47384">
    <property type="entry name" value="Homodimeric domain of signal transducing histidine kinase"/>
    <property type="match status" value="1"/>
</dbReference>
<dbReference type="FunFam" id="3.30.565.10:FF:000006">
    <property type="entry name" value="Sensor histidine kinase WalK"/>
    <property type="match status" value="1"/>
</dbReference>
<dbReference type="InterPro" id="IPR004358">
    <property type="entry name" value="Sig_transdc_His_kin-like_C"/>
</dbReference>
<dbReference type="Pfam" id="PF00672">
    <property type="entry name" value="HAMP"/>
    <property type="match status" value="1"/>
</dbReference>
<evidence type="ECO:0000256" key="14">
    <source>
        <dbReference type="SAM" id="Phobius"/>
    </source>
</evidence>
<dbReference type="Gene3D" id="6.10.340.10">
    <property type="match status" value="1"/>
</dbReference>
<evidence type="ECO:0000256" key="5">
    <source>
        <dbReference type="ARBA" id="ARBA00022553"/>
    </source>
</evidence>
<evidence type="ECO:0000256" key="7">
    <source>
        <dbReference type="ARBA" id="ARBA00022692"/>
    </source>
</evidence>
<dbReference type="Gene3D" id="1.10.287.130">
    <property type="match status" value="1"/>
</dbReference>
<keyword evidence="6" id="KW-0808">Transferase</keyword>
<evidence type="ECO:0000256" key="10">
    <source>
        <dbReference type="ARBA" id="ARBA00022840"/>
    </source>
</evidence>
<evidence type="ECO:0000256" key="4">
    <source>
        <dbReference type="ARBA" id="ARBA00022475"/>
    </source>
</evidence>
<keyword evidence="10" id="KW-0067">ATP-binding</keyword>
<reference evidence="17 18" key="1">
    <citation type="submission" date="2020-01" db="EMBL/GenBank/DDBJ databases">
        <title>Genomic analysis of Aminipila sp. CBA3637.</title>
        <authorList>
            <person name="Kim Y.B."/>
            <person name="Roh S.W."/>
        </authorList>
    </citation>
    <scope>NUCLEOTIDE SEQUENCE [LARGE SCALE GENOMIC DNA]</scope>
    <source>
        <strain evidence="17 18">CBA3637</strain>
    </source>
</reference>
<keyword evidence="18" id="KW-1185">Reference proteome</keyword>
<evidence type="ECO:0000256" key="9">
    <source>
        <dbReference type="ARBA" id="ARBA00022777"/>
    </source>
</evidence>
<dbReference type="SMART" id="SM00304">
    <property type="entry name" value="HAMP"/>
    <property type="match status" value="1"/>
</dbReference>
<dbReference type="PANTHER" id="PTHR45528:SF1">
    <property type="entry name" value="SENSOR HISTIDINE KINASE CPXA"/>
    <property type="match status" value="1"/>
</dbReference>
<dbReference type="InterPro" id="IPR036097">
    <property type="entry name" value="HisK_dim/P_sf"/>
</dbReference>
<feature type="transmembrane region" description="Helical" evidence="14">
    <location>
        <begin position="169"/>
        <end position="189"/>
    </location>
</feature>
<dbReference type="CDD" id="cd00082">
    <property type="entry name" value="HisKA"/>
    <property type="match status" value="1"/>
</dbReference>
<name>A0A6P1MAD0_9FIRM</name>
<dbReference type="InterPro" id="IPR050398">
    <property type="entry name" value="HssS/ArlS-like"/>
</dbReference>
<keyword evidence="13 14" id="KW-0472">Membrane</keyword>
<dbReference type="InterPro" id="IPR036890">
    <property type="entry name" value="HATPase_C_sf"/>
</dbReference>
<feature type="domain" description="HAMP" evidence="16">
    <location>
        <begin position="190"/>
        <end position="243"/>
    </location>
</feature>
<dbReference type="EC" id="2.7.13.3" evidence="3"/>
<evidence type="ECO:0000313" key="18">
    <source>
        <dbReference type="Proteomes" id="UP000463883"/>
    </source>
</evidence>
<dbReference type="Gene3D" id="3.30.565.10">
    <property type="entry name" value="Histidine kinase-like ATPase, C-terminal domain"/>
    <property type="match status" value="1"/>
</dbReference>
<dbReference type="PROSITE" id="PS50109">
    <property type="entry name" value="HIS_KIN"/>
    <property type="match status" value="1"/>
</dbReference>
<feature type="transmembrane region" description="Helical" evidence="14">
    <location>
        <begin position="12"/>
        <end position="32"/>
    </location>
</feature>
<dbReference type="SMART" id="SM00387">
    <property type="entry name" value="HATPase_c"/>
    <property type="match status" value="1"/>
</dbReference>
<dbReference type="AlphaFoldDB" id="A0A6P1MAD0"/>
<comment type="catalytic activity">
    <reaction evidence="1">
        <text>ATP + protein L-histidine = ADP + protein N-phospho-L-histidine.</text>
        <dbReference type="EC" id="2.7.13.3"/>
    </reaction>
</comment>
<keyword evidence="5" id="KW-0597">Phosphoprotein</keyword>
<organism evidence="17 18">
    <name type="scientific">Aminipila terrae</name>
    <dbReference type="NCBI Taxonomy" id="2697030"/>
    <lineage>
        <taxon>Bacteria</taxon>
        <taxon>Bacillati</taxon>
        <taxon>Bacillota</taxon>
        <taxon>Clostridia</taxon>
        <taxon>Peptostreptococcales</taxon>
        <taxon>Anaerovoracaceae</taxon>
        <taxon>Aminipila</taxon>
    </lineage>
</organism>
<keyword evidence="12" id="KW-0902">Two-component regulatory system</keyword>
<dbReference type="SMART" id="SM00388">
    <property type="entry name" value="HisKA"/>
    <property type="match status" value="1"/>
</dbReference>
<dbReference type="PANTHER" id="PTHR45528">
    <property type="entry name" value="SENSOR HISTIDINE KINASE CPXA"/>
    <property type="match status" value="1"/>
</dbReference>
<evidence type="ECO:0000259" key="15">
    <source>
        <dbReference type="PROSITE" id="PS50109"/>
    </source>
</evidence>
<dbReference type="KEGG" id="amic:Ami3637_03950"/>
<keyword evidence="4" id="KW-1003">Cell membrane</keyword>
<dbReference type="InterPro" id="IPR005467">
    <property type="entry name" value="His_kinase_dom"/>
</dbReference>
<keyword evidence="11 14" id="KW-1133">Transmembrane helix</keyword>
<dbReference type="SUPFAM" id="SSF55874">
    <property type="entry name" value="ATPase domain of HSP90 chaperone/DNA topoisomerase II/histidine kinase"/>
    <property type="match status" value="1"/>
</dbReference>
<dbReference type="GO" id="GO:0005524">
    <property type="term" value="F:ATP binding"/>
    <property type="evidence" value="ECO:0007669"/>
    <property type="project" value="UniProtKB-KW"/>
</dbReference>
<evidence type="ECO:0000256" key="12">
    <source>
        <dbReference type="ARBA" id="ARBA00023012"/>
    </source>
</evidence>
<dbReference type="Proteomes" id="UP000463883">
    <property type="component" value="Chromosome"/>
</dbReference>
<evidence type="ECO:0000256" key="3">
    <source>
        <dbReference type="ARBA" id="ARBA00012438"/>
    </source>
</evidence>
<dbReference type="InterPro" id="IPR003594">
    <property type="entry name" value="HATPase_dom"/>
</dbReference>
<keyword evidence="7 14" id="KW-0812">Transmembrane</keyword>
<evidence type="ECO:0000313" key="17">
    <source>
        <dbReference type="EMBL" id="QHI71649.1"/>
    </source>
</evidence>